<sequence>MTHLIARPHPLVLLVLAVVSVACLAAGLTPPPVAASTDLTNPSAPRSPAPQSPSPQSPSTPLTITIASDEEVNEQLLWYDANGRPRHQFDVKLTDHDSQADQWTGSLTLTPTDDRRHTHRVVFISGGEVAHCTVTSGTRAVATDDAEGPAAMAVCEW</sequence>
<gene>
    <name evidence="3" type="ORF">HGA05_06415</name>
</gene>
<feature type="compositionally biased region" description="Pro residues" evidence="1">
    <location>
        <begin position="45"/>
        <end position="58"/>
    </location>
</feature>
<reference evidence="3 4" key="1">
    <citation type="submission" date="2020-04" db="EMBL/GenBank/DDBJ databases">
        <title>MicrobeNet Type strains.</title>
        <authorList>
            <person name="Nicholson A.C."/>
        </authorList>
    </citation>
    <scope>NUCLEOTIDE SEQUENCE [LARGE SCALE GENOMIC DNA]</scope>
    <source>
        <strain evidence="3 4">ATCC BAA-14</strain>
    </source>
</reference>
<evidence type="ECO:0000256" key="1">
    <source>
        <dbReference type="SAM" id="MobiDB-lite"/>
    </source>
</evidence>
<evidence type="ECO:0008006" key="5">
    <source>
        <dbReference type="Google" id="ProtNLM"/>
    </source>
</evidence>
<name>A0A846WLL5_9ACTN</name>
<evidence type="ECO:0000313" key="4">
    <source>
        <dbReference type="Proteomes" id="UP000563898"/>
    </source>
</evidence>
<evidence type="ECO:0000256" key="2">
    <source>
        <dbReference type="SAM" id="SignalP"/>
    </source>
</evidence>
<keyword evidence="2" id="KW-0732">Signal</keyword>
<proteinExistence type="predicted"/>
<feature type="region of interest" description="Disordered" evidence="1">
    <location>
        <begin position="36"/>
        <end position="62"/>
    </location>
</feature>
<protein>
    <recommendedName>
        <fullName evidence="5">Secreted protein</fullName>
    </recommendedName>
</protein>
<dbReference type="RefSeq" id="WP_035726754.1">
    <property type="nucleotide sequence ID" value="NZ_JAAXPC010000003.1"/>
</dbReference>
<dbReference type="PROSITE" id="PS51257">
    <property type="entry name" value="PROKAR_LIPOPROTEIN"/>
    <property type="match status" value="1"/>
</dbReference>
<feature type="signal peptide" evidence="2">
    <location>
        <begin position="1"/>
        <end position="25"/>
    </location>
</feature>
<comment type="caution">
    <text evidence="3">The sequence shown here is derived from an EMBL/GenBank/DDBJ whole genome shotgun (WGS) entry which is preliminary data.</text>
</comment>
<dbReference type="EMBL" id="JAAXPC010000003">
    <property type="protein sequence ID" value="NKY01201.1"/>
    <property type="molecule type" value="Genomic_DNA"/>
</dbReference>
<dbReference type="Proteomes" id="UP000563898">
    <property type="component" value="Unassembled WGS sequence"/>
</dbReference>
<dbReference type="AlphaFoldDB" id="A0A846WLL5"/>
<accession>A0A846WLL5</accession>
<organism evidence="3 4">
    <name type="scientific">Gordonia polyisoprenivorans</name>
    <dbReference type="NCBI Taxonomy" id="84595"/>
    <lineage>
        <taxon>Bacteria</taxon>
        <taxon>Bacillati</taxon>
        <taxon>Actinomycetota</taxon>
        <taxon>Actinomycetes</taxon>
        <taxon>Mycobacteriales</taxon>
        <taxon>Gordoniaceae</taxon>
        <taxon>Gordonia</taxon>
    </lineage>
</organism>
<evidence type="ECO:0000313" key="3">
    <source>
        <dbReference type="EMBL" id="NKY01201.1"/>
    </source>
</evidence>
<feature type="chain" id="PRO_5038844592" description="Secreted protein" evidence="2">
    <location>
        <begin position="26"/>
        <end position="157"/>
    </location>
</feature>